<organism evidence="2 3">
    <name type="scientific">Halalkalibacter kiskunsagensis</name>
    <dbReference type="NCBI Taxonomy" id="1548599"/>
    <lineage>
        <taxon>Bacteria</taxon>
        <taxon>Bacillati</taxon>
        <taxon>Bacillota</taxon>
        <taxon>Bacilli</taxon>
        <taxon>Bacillales</taxon>
        <taxon>Bacillaceae</taxon>
        <taxon>Halalkalibacter</taxon>
    </lineage>
</organism>
<comment type="caution">
    <text evidence="2">The sequence shown here is derived from an EMBL/GenBank/DDBJ whole genome shotgun (WGS) entry which is preliminary data.</text>
</comment>
<proteinExistence type="predicted"/>
<feature type="compositionally biased region" description="Basic and acidic residues" evidence="1">
    <location>
        <begin position="1"/>
        <end position="15"/>
    </location>
</feature>
<dbReference type="Proteomes" id="UP001589838">
    <property type="component" value="Unassembled WGS sequence"/>
</dbReference>
<keyword evidence="3" id="KW-1185">Reference proteome</keyword>
<gene>
    <name evidence="2" type="ORF">ACFFHM_09855</name>
</gene>
<reference evidence="2 3" key="1">
    <citation type="submission" date="2024-09" db="EMBL/GenBank/DDBJ databases">
        <authorList>
            <person name="Sun Q."/>
            <person name="Mori K."/>
        </authorList>
    </citation>
    <scope>NUCLEOTIDE SEQUENCE [LARGE SCALE GENOMIC DNA]</scope>
    <source>
        <strain evidence="2 3">NCAIM B.02610</strain>
    </source>
</reference>
<name>A0ABV6KBV1_9BACI</name>
<dbReference type="RefSeq" id="WP_335960408.1">
    <property type="nucleotide sequence ID" value="NZ_JAXBLX010000010.1"/>
</dbReference>
<feature type="region of interest" description="Disordered" evidence="1">
    <location>
        <begin position="1"/>
        <end position="65"/>
    </location>
</feature>
<dbReference type="EMBL" id="JBHLUX010000025">
    <property type="protein sequence ID" value="MFC0470787.1"/>
    <property type="molecule type" value="Genomic_DNA"/>
</dbReference>
<feature type="compositionally biased region" description="Basic and acidic residues" evidence="1">
    <location>
        <begin position="44"/>
        <end position="65"/>
    </location>
</feature>
<sequence length="65" mass="7756">MNQYEKESNAKHRNNENVAFKKSRKKQAERDQLVMPIDELPLEEINHEAKEERNKKKTKKDSSSE</sequence>
<protein>
    <submittedName>
        <fullName evidence="2">Uncharacterized protein</fullName>
    </submittedName>
</protein>
<evidence type="ECO:0000313" key="2">
    <source>
        <dbReference type="EMBL" id="MFC0470787.1"/>
    </source>
</evidence>
<evidence type="ECO:0000313" key="3">
    <source>
        <dbReference type="Proteomes" id="UP001589838"/>
    </source>
</evidence>
<accession>A0ABV6KBV1</accession>
<evidence type="ECO:0000256" key="1">
    <source>
        <dbReference type="SAM" id="MobiDB-lite"/>
    </source>
</evidence>